<protein>
    <submittedName>
        <fullName evidence="2">Uncharacterized protein</fullName>
    </submittedName>
</protein>
<gene>
    <name evidence="2" type="ORF">SISSUDRAFT_1050886</name>
</gene>
<dbReference type="EMBL" id="KV428128">
    <property type="protein sequence ID" value="KZT35776.1"/>
    <property type="molecule type" value="Genomic_DNA"/>
</dbReference>
<feature type="signal peptide" evidence="1">
    <location>
        <begin position="1"/>
        <end position="24"/>
    </location>
</feature>
<keyword evidence="3" id="KW-1185">Reference proteome</keyword>
<evidence type="ECO:0000256" key="1">
    <source>
        <dbReference type="SAM" id="SignalP"/>
    </source>
</evidence>
<feature type="chain" id="PRO_5007870915" evidence="1">
    <location>
        <begin position="25"/>
        <end position="126"/>
    </location>
</feature>
<evidence type="ECO:0000313" key="2">
    <source>
        <dbReference type="EMBL" id="KZT35776.1"/>
    </source>
</evidence>
<name>A0A166AXA4_9AGAM</name>
<dbReference type="Proteomes" id="UP000076798">
    <property type="component" value="Unassembled WGS sequence"/>
</dbReference>
<sequence>MRYCLPPIFVSVVVLLALSRSTLTQGYSLPRLCDEQSTACLANGFSTDECAAQYEDCLGGVEISKRITEHTSLATRSPDNLLNAPVEQVLQQQEKRMIKKRNDPFRGQEMRDRMNGRRCCTPALNT</sequence>
<accession>A0A166AXA4</accession>
<dbReference type="AlphaFoldDB" id="A0A166AXA4"/>
<keyword evidence="1" id="KW-0732">Signal</keyword>
<evidence type="ECO:0000313" key="3">
    <source>
        <dbReference type="Proteomes" id="UP000076798"/>
    </source>
</evidence>
<reference evidence="2 3" key="1">
    <citation type="journal article" date="2016" name="Mol. Biol. Evol.">
        <title>Comparative Genomics of Early-Diverging Mushroom-Forming Fungi Provides Insights into the Origins of Lignocellulose Decay Capabilities.</title>
        <authorList>
            <person name="Nagy L.G."/>
            <person name="Riley R."/>
            <person name="Tritt A."/>
            <person name="Adam C."/>
            <person name="Daum C."/>
            <person name="Floudas D."/>
            <person name="Sun H."/>
            <person name="Yadav J.S."/>
            <person name="Pangilinan J."/>
            <person name="Larsson K.H."/>
            <person name="Matsuura K."/>
            <person name="Barry K."/>
            <person name="Labutti K."/>
            <person name="Kuo R."/>
            <person name="Ohm R.A."/>
            <person name="Bhattacharya S.S."/>
            <person name="Shirouzu T."/>
            <person name="Yoshinaga Y."/>
            <person name="Martin F.M."/>
            <person name="Grigoriev I.V."/>
            <person name="Hibbett D.S."/>
        </authorList>
    </citation>
    <scope>NUCLEOTIDE SEQUENCE [LARGE SCALE GENOMIC DNA]</scope>
    <source>
        <strain evidence="2 3">HHB10207 ss-3</strain>
    </source>
</reference>
<proteinExistence type="predicted"/>
<organism evidence="2 3">
    <name type="scientific">Sistotremastrum suecicum HHB10207 ss-3</name>
    <dbReference type="NCBI Taxonomy" id="1314776"/>
    <lineage>
        <taxon>Eukaryota</taxon>
        <taxon>Fungi</taxon>
        <taxon>Dikarya</taxon>
        <taxon>Basidiomycota</taxon>
        <taxon>Agaricomycotina</taxon>
        <taxon>Agaricomycetes</taxon>
        <taxon>Sistotremastrales</taxon>
        <taxon>Sistotremastraceae</taxon>
        <taxon>Sistotremastrum</taxon>
    </lineage>
</organism>